<dbReference type="RefSeq" id="XP_013331980.1">
    <property type="nucleotide sequence ID" value="XM_013476526.1"/>
</dbReference>
<feature type="region of interest" description="Disordered" evidence="2">
    <location>
        <begin position="1"/>
        <end position="74"/>
    </location>
</feature>
<organism evidence="4 5">
    <name type="scientific">Rasamsonia emersonii (strain ATCC 16479 / CBS 393.64 / IMI 116815)</name>
    <dbReference type="NCBI Taxonomy" id="1408163"/>
    <lineage>
        <taxon>Eukaryota</taxon>
        <taxon>Fungi</taxon>
        <taxon>Dikarya</taxon>
        <taxon>Ascomycota</taxon>
        <taxon>Pezizomycotina</taxon>
        <taxon>Eurotiomycetes</taxon>
        <taxon>Eurotiomycetidae</taxon>
        <taxon>Eurotiales</taxon>
        <taxon>Trichocomaceae</taxon>
        <taxon>Rasamsonia</taxon>
    </lineage>
</organism>
<name>A0A0F4Z675_RASE3</name>
<dbReference type="InterPro" id="IPR053029">
    <property type="entry name" value="RNA_pol_I-specific_init_factor"/>
</dbReference>
<dbReference type="EMBL" id="LASV01000024">
    <property type="protein sequence ID" value="KKA25368.1"/>
    <property type="molecule type" value="Genomic_DNA"/>
</dbReference>
<feature type="compositionally biased region" description="Pro residues" evidence="2">
    <location>
        <begin position="356"/>
        <end position="368"/>
    </location>
</feature>
<gene>
    <name evidence="4" type="ORF">T310_0616</name>
</gene>
<dbReference type="PANTHER" id="PTHR28244:SF1">
    <property type="entry name" value="RNA POLYMERASE I-SPECIFIC TRANSCRIPTION INITIATION FACTOR RRN11"/>
    <property type="match status" value="1"/>
</dbReference>
<dbReference type="GeneID" id="25312670"/>
<feature type="compositionally biased region" description="Polar residues" evidence="2">
    <location>
        <begin position="219"/>
        <end position="229"/>
    </location>
</feature>
<feature type="region of interest" description="Disordered" evidence="2">
    <location>
        <begin position="103"/>
        <end position="381"/>
    </location>
</feature>
<dbReference type="PANTHER" id="PTHR28244">
    <property type="entry name" value="RNA POLYMERASE I-SPECIFIC TRANSCRIPTION INITIATION FACTOR RRN11"/>
    <property type="match status" value="1"/>
</dbReference>
<protein>
    <recommendedName>
        <fullName evidence="3">Extracellular mutant protein 11 C-terminal domain-containing protein</fullName>
    </recommendedName>
</protein>
<evidence type="ECO:0000313" key="4">
    <source>
        <dbReference type="EMBL" id="KKA25368.1"/>
    </source>
</evidence>
<proteinExistence type="predicted"/>
<feature type="domain" description="Extracellular mutant protein 11 C-terminal" evidence="3">
    <location>
        <begin position="333"/>
        <end position="469"/>
    </location>
</feature>
<dbReference type="GO" id="GO:0017025">
    <property type="term" value="F:TBP-class protein binding"/>
    <property type="evidence" value="ECO:0007669"/>
    <property type="project" value="TreeGrafter"/>
</dbReference>
<dbReference type="STRING" id="1408163.A0A0F4Z675"/>
<feature type="compositionally biased region" description="Basic and acidic residues" evidence="2">
    <location>
        <begin position="326"/>
        <end position="345"/>
    </location>
</feature>
<evidence type="ECO:0000256" key="2">
    <source>
        <dbReference type="SAM" id="MobiDB-lite"/>
    </source>
</evidence>
<keyword evidence="5" id="KW-1185">Reference proteome</keyword>
<dbReference type="AlphaFoldDB" id="A0A0F4Z675"/>
<accession>A0A0F4Z675</accession>
<feature type="coiled-coil region" evidence="1">
    <location>
        <begin position="437"/>
        <end position="464"/>
    </location>
</feature>
<feature type="compositionally biased region" description="Basic and acidic residues" evidence="2">
    <location>
        <begin position="60"/>
        <end position="73"/>
    </location>
</feature>
<feature type="compositionally biased region" description="Acidic residues" evidence="2">
    <location>
        <begin position="295"/>
        <end position="306"/>
    </location>
</feature>
<reference evidence="4 5" key="1">
    <citation type="submission" date="2015-04" db="EMBL/GenBank/DDBJ databases">
        <authorList>
            <person name="Heijne W.H."/>
            <person name="Fedorova N.D."/>
            <person name="Nierman W.C."/>
            <person name="Vollebregt A.W."/>
            <person name="Zhao Z."/>
            <person name="Wu L."/>
            <person name="Kumar M."/>
            <person name="Stam H."/>
            <person name="van den Berg M.A."/>
            <person name="Pel H.J."/>
        </authorList>
    </citation>
    <scope>NUCLEOTIDE SEQUENCE [LARGE SCALE GENOMIC DNA]</scope>
    <source>
        <strain evidence="4 5">CBS 393.64</strain>
    </source>
</reference>
<evidence type="ECO:0000313" key="5">
    <source>
        <dbReference type="Proteomes" id="UP000053958"/>
    </source>
</evidence>
<dbReference type="GO" id="GO:0042790">
    <property type="term" value="P:nucleolar large rRNA transcription by RNA polymerase I"/>
    <property type="evidence" value="ECO:0007669"/>
    <property type="project" value="TreeGrafter"/>
</dbReference>
<feature type="compositionally biased region" description="Low complexity" evidence="2">
    <location>
        <begin position="156"/>
        <end position="169"/>
    </location>
</feature>
<keyword evidence="1" id="KW-0175">Coiled coil</keyword>
<evidence type="ECO:0000256" key="1">
    <source>
        <dbReference type="SAM" id="Coils"/>
    </source>
</evidence>
<dbReference type="Proteomes" id="UP000053958">
    <property type="component" value="Unassembled WGS sequence"/>
</dbReference>
<dbReference type="GO" id="GO:0070860">
    <property type="term" value="C:RNA polymerase I core factor complex"/>
    <property type="evidence" value="ECO:0007669"/>
    <property type="project" value="TreeGrafter"/>
</dbReference>
<dbReference type="InterPro" id="IPR029178">
    <property type="entry name" value="Ecm11_C"/>
</dbReference>
<dbReference type="OrthoDB" id="2159786at2759"/>
<evidence type="ECO:0000259" key="3">
    <source>
        <dbReference type="Pfam" id="PF15463"/>
    </source>
</evidence>
<sequence length="474" mass="53149">MAVGDYIHAKEADQLHPGTRDVSNQQRPSRQVPDGKTGVGVSQSRFTGPYLVNDVQPPQEDAHHQEERQKSVFDTDVEAVDDSTLTVTSVADVEDNQAFGPSFYAQRLSRNWNGSVDSDLGHSDDFNAEEDQLRSIGSPGDGDADDEKTQTLDWISSQAYRSAGAAATSSRREDPSRMITRTPSRMDPDRTEGGKVTSTRFISAPDMVKPTRLPYRKQSLATTPQNRFNFKNERPYERLIYQSPTRRASGPRPQPPSRQKSTTSPQKKDHMRQDSSSSHYYEENPNRRAGSVLDTTDDEDIDDTDSLDIRIPEPSKATKQASPSRGENRFKLDYPQEVLQKKSFSDLESEPFDFIPAPPTTSPEPSSPPQSKQAQTAAEKVAHVQTLSDAERHAYLSSLSITEWEEFGDQLITEFSNMLTKIKNARQARRKTAALFEAEIKRRHEQIQKNNADLDRKLAEMKEGGLEVLRGAAH</sequence>
<dbReference type="Pfam" id="PF15463">
    <property type="entry name" value="ECM11"/>
    <property type="match status" value="1"/>
</dbReference>
<feature type="compositionally biased region" description="Low complexity" evidence="2">
    <location>
        <begin position="369"/>
        <end position="378"/>
    </location>
</feature>
<comment type="caution">
    <text evidence="4">The sequence shown here is derived from an EMBL/GenBank/DDBJ whole genome shotgun (WGS) entry which is preliminary data.</text>
</comment>
<feature type="compositionally biased region" description="Basic and acidic residues" evidence="2">
    <location>
        <begin position="184"/>
        <end position="193"/>
    </location>
</feature>
<dbReference type="GO" id="GO:0001164">
    <property type="term" value="F:RNA polymerase I core promoter sequence-specific DNA binding"/>
    <property type="evidence" value="ECO:0007669"/>
    <property type="project" value="TreeGrafter"/>
</dbReference>